<name>A0AAE2AC73_PSEFL</name>
<evidence type="ECO:0000256" key="1">
    <source>
        <dbReference type="SAM" id="Phobius"/>
    </source>
</evidence>
<comment type="caution">
    <text evidence="2">The sequence shown here is derived from an EMBL/GenBank/DDBJ whole genome shotgun (WGS) entry which is preliminary data.</text>
</comment>
<evidence type="ECO:0000313" key="3">
    <source>
        <dbReference type="Proteomes" id="UP000031587"/>
    </source>
</evidence>
<dbReference type="EMBL" id="JTGH01000002">
    <property type="protein sequence ID" value="KIF64216.1"/>
    <property type="molecule type" value="Genomic_DNA"/>
</dbReference>
<reference evidence="2 3" key="1">
    <citation type="submission" date="2014-11" db="EMBL/GenBank/DDBJ databases">
        <title>Draft genome sequence of Pseudomonas fluorescens strains SF4c SF39a.</title>
        <authorList>
            <person name="Underwood G.E."/>
            <person name="Ly L.K."/>
            <person name="Bitzer A.S."/>
            <person name="Godino A."/>
            <person name="Bucci V."/>
            <person name="Fischer S."/>
            <person name="Silby M.W."/>
        </authorList>
    </citation>
    <scope>NUCLEOTIDE SEQUENCE [LARGE SCALE GENOMIC DNA]</scope>
    <source>
        <strain evidence="2 3">SF4c</strain>
    </source>
</reference>
<evidence type="ECO:0000313" key="2">
    <source>
        <dbReference type="EMBL" id="KIF64216.1"/>
    </source>
</evidence>
<proteinExistence type="predicted"/>
<dbReference type="Proteomes" id="UP000031587">
    <property type="component" value="Unassembled WGS sequence"/>
</dbReference>
<feature type="transmembrane region" description="Helical" evidence="1">
    <location>
        <begin position="15"/>
        <end position="35"/>
    </location>
</feature>
<protein>
    <submittedName>
        <fullName evidence="2">Uncharacterized protein</fullName>
    </submittedName>
</protein>
<keyword evidence="1" id="KW-0812">Transmembrane</keyword>
<keyword evidence="1" id="KW-1133">Transmembrane helix</keyword>
<sequence>MISVFGLLVHKHRKGIRIVIALLMVIFALLFYVVAAMKNYPASSTVISPSGRYILENVRVGKVLTLGGMAYLRVIDRQAPQEVYRTPLYDTQSLDMRVTEDGETVGIAWIYFNRDKKTFDIAMPQWESHWLNIFISNTPYEHIEN</sequence>
<accession>A0AAE2AC73</accession>
<organism evidence="2 3">
    <name type="scientific">Pseudomonas fluorescens</name>
    <dbReference type="NCBI Taxonomy" id="294"/>
    <lineage>
        <taxon>Bacteria</taxon>
        <taxon>Pseudomonadati</taxon>
        <taxon>Pseudomonadota</taxon>
        <taxon>Gammaproteobacteria</taxon>
        <taxon>Pseudomonadales</taxon>
        <taxon>Pseudomonadaceae</taxon>
        <taxon>Pseudomonas</taxon>
    </lineage>
</organism>
<dbReference type="AlphaFoldDB" id="A0AAE2AC73"/>
<keyword evidence="1" id="KW-0472">Membrane</keyword>
<gene>
    <name evidence="2" type="ORF">QS95_02105</name>
</gene>